<organism evidence="14 15">
    <name type="scientific">Funneliformis caledonium</name>
    <dbReference type="NCBI Taxonomy" id="1117310"/>
    <lineage>
        <taxon>Eukaryota</taxon>
        <taxon>Fungi</taxon>
        <taxon>Fungi incertae sedis</taxon>
        <taxon>Mucoromycota</taxon>
        <taxon>Glomeromycotina</taxon>
        <taxon>Glomeromycetes</taxon>
        <taxon>Glomerales</taxon>
        <taxon>Glomeraceae</taxon>
        <taxon>Funneliformis</taxon>
    </lineage>
</organism>
<name>A0A9N9AGB9_9GLOM</name>
<evidence type="ECO:0000313" key="15">
    <source>
        <dbReference type="Proteomes" id="UP000789570"/>
    </source>
</evidence>
<dbReference type="GO" id="GO:0007007">
    <property type="term" value="P:inner mitochondrial membrane organization"/>
    <property type="evidence" value="ECO:0007669"/>
    <property type="project" value="TreeGrafter"/>
</dbReference>
<dbReference type="InterPro" id="IPR002123">
    <property type="entry name" value="Plipid/glycerol_acylTrfase"/>
</dbReference>
<keyword evidence="4" id="KW-1000">Mitochondrion outer membrane</keyword>
<dbReference type="GO" id="GO:0035965">
    <property type="term" value="P:cardiolipin acyl-chain remodeling"/>
    <property type="evidence" value="ECO:0007669"/>
    <property type="project" value="TreeGrafter"/>
</dbReference>
<reference evidence="14" key="1">
    <citation type="submission" date="2021-06" db="EMBL/GenBank/DDBJ databases">
        <authorList>
            <person name="Kallberg Y."/>
            <person name="Tangrot J."/>
            <person name="Rosling A."/>
        </authorList>
    </citation>
    <scope>NUCLEOTIDE SEQUENCE</scope>
    <source>
        <strain evidence="14">UK204</strain>
    </source>
</reference>
<dbReference type="InterPro" id="IPR000872">
    <property type="entry name" value="Tafazzin"/>
</dbReference>
<keyword evidence="3" id="KW-0808">Transferase</keyword>
<protein>
    <recommendedName>
        <fullName evidence="12">Tafazzin family protein</fullName>
    </recommendedName>
</protein>
<dbReference type="GO" id="GO:0005743">
    <property type="term" value="C:mitochondrial inner membrane"/>
    <property type="evidence" value="ECO:0007669"/>
    <property type="project" value="UniProtKB-SubCell"/>
</dbReference>
<comment type="similarity">
    <text evidence="2 12">Belongs to the taffazin family.</text>
</comment>
<evidence type="ECO:0000256" key="1">
    <source>
        <dbReference type="ARBA" id="ARBA00004137"/>
    </source>
</evidence>
<keyword evidence="7" id="KW-0496">Mitochondrion</keyword>
<dbReference type="OrthoDB" id="193467at2759"/>
<dbReference type="SMART" id="SM00563">
    <property type="entry name" value="PlsC"/>
    <property type="match status" value="1"/>
</dbReference>
<dbReference type="PANTHER" id="PTHR12497:SF0">
    <property type="entry name" value="TAFAZZIN"/>
    <property type="match status" value="1"/>
</dbReference>
<dbReference type="SUPFAM" id="SSF69593">
    <property type="entry name" value="Glycerol-3-phosphate (1)-acyltransferase"/>
    <property type="match status" value="1"/>
</dbReference>
<evidence type="ECO:0000259" key="13">
    <source>
        <dbReference type="SMART" id="SM00563"/>
    </source>
</evidence>
<evidence type="ECO:0000256" key="7">
    <source>
        <dbReference type="ARBA" id="ARBA00023128"/>
    </source>
</evidence>
<keyword evidence="9" id="KW-0012">Acyltransferase</keyword>
<evidence type="ECO:0000256" key="3">
    <source>
        <dbReference type="ARBA" id="ARBA00022679"/>
    </source>
</evidence>
<evidence type="ECO:0000256" key="8">
    <source>
        <dbReference type="ARBA" id="ARBA00023136"/>
    </source>
</evidence>
<evidence type="ECO:0000256" key="5">
    <source>
        <dbReference type="ARBA" id="ARBA00022792"/>
    </source>
</evidence>
<proteinExistence type="inferred from homology"/>
<evidence type="ECO:0000256" key="6">
    <source>
        <dbReference type="ARBA" id="ARBA00023098"/>
    </source>
</evidence>
<dbReference type="EMBL" id="CAJVPQ010001052">
    <property type="protein sequence ID" value="CAG8529420.1"/>
    <property type="molecule type" value="Genomic_DNA"/>
</dbReference>
<evidence type="ECO:0000256" key="11">
    <source>
        <dbReference type="ARBA" id="ARBA00047906"/>
    </source>
</evidence>
<dbReference type="PANTHER" id="PTHR12497">
    <property type="entry name" value="TAZ PROTEIN TAFAZZIN"/>
    <property type="match status" value="1"/>
</dbReference>
<dbReference type="CDD" id="cd07989">
    <property type="entry name" value="LPLAT_AGPAT-like"/>
    <property type="match status" value="1"/>
</dbReference>
<evidence type="ECO:0000256" key="10">
    <source>
        <dbReference type="ARBA" id="ARBA00024323"/>
    </source>
</evidence>
<comment type="subcellular location">
    <subcellularLocation>
        <location evidence="1">Mitochondrion inner membrane</location>
        <topology evidence="1">Peripheral membrane protein</topology>
        <orientation evidence="1">Intermembrane side</orientation>
    </subcellularLocation>
    <subcellularLocation>
        <location evidence="10">Mitochondrion outer membrane</location>
        <topology evidence="10">Peripheral membrane protein</topology>
        <orientation evidence="10">Intermembrane side</orientation>
    </subcellularLocation>
</comment>
<evidence type="ECO:0000313" key="14">
    <source>
        <dbReference type="EMBL" id="CAG8529420.1"/>
    </source>
</evidence>
<comment type="catalytic activity">
    <reaction evidence="11">
        <text>1'-[1,2-diacyl-sn-glycero-3-phospho],3'-[1-acyl-sn-glycero-3-phospho]-glycerol + a 1,2-diacyl-sn-glycero-3-phosphocholine = a cardiolipin + a 1-acyl-sn-glycero-3-phosphocholine</text>
        <dbReference type="Rhea" id="RHEA:33731"/>
        <dbReference type="ChEBI" id="CHEBI:57643"/>
        <dbReference type="ChEBI" id="CHEBI:58168"/>
        <dbReference type="ChEBI" id="CHEBI:62237"/>
        <dbReference type="ChEBI" id="CHEBI:64743"/>
    </reaction>
    <physiologicalReaction direction="left-to-right" evidence="11">
        <dbReference type="Rhea" id="RHEA:33732"/>
    </physiologicalReaction>
    <physiologicalReaction direction="right-to-left" evidence="11">
        <dbReference type="Rhea" id="RHEA:33733"/>
    </physiologicalReaction>
</comment>
<dbReference type="PRINTS" id="PR00979">
    <property type="entry name" value="TAFAZZIN"/>
</dbReference>
<dbReference type="Proteomes" id="UP000789570">
    <property type="component" value="Unassembled WGS sequence"/>
</dbReference>
<accession>A0A9N9AGB9</accession>
<evidence type="ECO:0000256" key="2">
    <source>
        <dbReference type="ARBA" id="ARBA00010524"/>
    </source>
</evidence>
<evidence type="ECO:0000256" key="12">
    <source>
        <dbReference type="RuleBase" id="RU365062"/>
    </source>
</evidence>
<dbReference type="GO" id="GO:0005741">
    <property type="term" value="C:mitochondrial outer membrane"/>
    <property type="evidence" value="ECO:0007669"/>
    <property type="project" value="UniProtKB-SubCell"/>
</dbReference>
<dbReference type="AlphaFoldDB" id="A0A9N9AGB9"/>
<keyword evidence="15" id="KW-1185">Reference proteome</keyword>
<keyword evidence="6" id="KW-0443">Lipid metabolism</keyword>
<dbReference type="Pfam" id="PF01553">
    <property type="entry name" value="Acyltransferase"/>
    <property type="match status" value="1"/>
</dbReference>
<sequence>MPPRFGDQATTEVPEADQIPFSLERPYPVTNLKPVKVPLPYYVDRGKMILRPETRRFWKFASWYAIASCAIICKVFLKFCTSSTTVYNKEPFLKVLMDPNRTRPILTVANHLSTVDDPLLWGSLPFRAILNLQRIRWTLGAQEICFKTPTRSLFFALGQVIPTVRGAGIYQPAMNFAIEKLNEGKWVHMFPEGKVNQTVDMLRFKWGIGRLMMESTNLPIMVPLWHKGFEEIMPENRNHPRFPILGKKIVIAYGNPIDFKDLLIDYHEGKANEVLTRISITDTIFRAMDELQKNVEVRKLND</sequence>
<evidence type="ECO:0000256" key="4">
    <source>
        <dbReference type="ARBA" id="ARBA00022787"/>
    </source>
</evidence>
<gene>
    <name evidence="14" type="ORF">FCALED_LOCUS5102</name>
</gene>
<keyword evidence="5" id="KW-0999">Mitochondrion inner membrane</keyword>
<dbReference type="GO" id="GO:0047184">
    <property type="term" value="F:1-acylglycerophosphocholine O-acyltransferase activity"/>
    <property type="evidence" value="ECO:0007669"/>
    <property type="project" value="TreeGrafter"/>
</dbReference>
<evidence type="ECO:0000256" key="9">
    <source>
        <dbReference type="ARBA" id="ARBA00023315"/>
    </source>
</evidence>
<feature type="domain" description="Phospholipid/glycerol acyltransferase" evidence="13">
    <location>
        <begin position="105"/>
        <end position="229"/>
    </location>
</feature>
<keyword evidence="8" id="KW-0472">Membrane</keyword>
<comment type="caution">
    <text evidence="14">The sequence shown here is derived from an EMBL/GenBank/DDBJ whole genome shotgun (WGS) entry which is preliminary data.</text>
</comment>